<sequence>MKKNIVYHIAFTGLFLLTACSKQLGDVNPNTQISPSQLNKTNLPLVVNGAKLALTNNGFYNYYVLQDIMSDDMESLALPAYEANNVPAGDTWLTWAYQYPYQCIGNANLVINYATQFPGDTSVQQPMGEAFLLRAYSYMLLSEQFGGVVIVKGNENPKSRPGRDSVGAVNSFIEADLKQAAANLHDYTTSTAGSKQAAQLLLARLYLNGGRNDEALLMANAVISSGRFTLQPKFTDIFKSTVNTSESLYKINEASTSGSNNSGLPAMYGPGSIAGAGIAGSGTTWADSFLVKSYEPTDVRGTAFVKAQGTGITKAVYFLTKFPQEITPSYVICRYSEALLIVAEANARKGIVDVTTYNLLRSARKASTHMNSDFATPQAFLDEIEQERRREFIGERMRWNDMRRFGKINAFLQSFQQPASHVLLPLPSREFTVNPNLEQNQDYTK</sequence>
<dbReference type="GO" id="GO:0009279">
    <property type="term" value="C:cell outer membrane"/>
    <property type="evidence" value="ECO:0007669"/>
    <property type="project" value="UniProtKB-SubCell"/>
</dbReference>
<name>A0A2P8HQ80_CHINA</name>
<evidence type="ECO:0000256" key="3">
    <source>
        <dbReference type="ARBA" id="ARBA00022729"/>
    </source>
</evidence>
<accession>A0A2P8HQ80</accession>
<dbReference type="OrthoDB" id="5694214at2"/>
<evidence type="ECO:0000256" key="2">
    <source>
        <dbReference type="ARBA" id="ARBA00006275"/>
    </source>
</evidence>
<evidence type="ECO:0000256" key="4">
    <source>
        <dbReference type="ARBA" id="ARBA00023136"/>
    </source>
</evidence>
<dbReference type="EMBL" id="PYAW01000002">
    <property type="protein sequence ID" value="PSL48390.1"/>
    <property type="molecule type" value="Genomic_DNA"/>
</dbReference>
<feature type="domain" description="RagB/SusD" evidence="6">
    <location>
        <begin position="322"/>
        <end position="441"/>
    </location>
</feature>
<dbReference type="Pfam" id="PF14322">
    <property type="entry name" value="SusD-like_3"/>
    <property type="match status" value="1"/>
</dbReference>
<reference evidence="8 9" key="1">
    <citation type="submission" date="2018-03" db="EMBL/GenBank/DDBJ databases">
        <title>Genomic Encyclopedia of Archaeal and Bacterial Type Strains, Phase II (KMG-II): from individual species to whole genera.</title>
        <authorList>
            <person name="Goeker M."/>
        </authorList>
    </citation>
    <scope>NUCLEOTIDE SEQUENCE [LARGE SCALE GENOMIC DNA]</scope>
    <source>
        <strain evidence="8 9">DSM 24859</strain>
    </source>
</reference>
<comment type="similarity">
    <text evidence="2">Belongs to the SusD family.</text>
</comment>
<dbReference type="InterPro" id="IPR012944">
    <property type="entry name" value="SusD_RagB_dom"/>
</dbReference>
<keyword evidence="3" id="KW-0732">Signal</keyword>
<evidence type="ECO:0000313" key="8">
    <source>
        <dbReference type="EMBL" id="PSL48390.1"/>
    </source>
</evidence>
<dbReference type="Gene3D" id="1.25.40.390">
    <property type="match status" value="1"/>
</dbReference>
<feature type="domain" description="SusD-like N-terminal" evidence="7">
    <location>
        <begin position="89"/>
        <end position="207"/>
    </location>
</feature>
<dbReference type="InterPro" id="IPR011990">
    <property type="entry name" value="TPR-like_helical_dom_sf"/>
</dbReference>
<evidence type="ECO:0000313" key="9">
    <source>
        <dbReference type="Proteomes" id="UP000240971"/>
    </source>
</evidence>
<gene>
    <name evidence="8" type="ORF">CLV51_1021257</name>
</gene>
<protein>
    <submittedName>
        <fullName evidence="8">SusD-like starch-binding protein associating with outer membrane</fullName>
    </submittedName>
</protein>
<organism evidence="8 9">
    <name type="scientific">Chitinophaga niastensis</name>
    <dbReference type="NCBI Taxonomy" id="536980"/>
    <lineage>
        <taxon>Bacteria</taxon>
        <taxon>Pseudomonadati</taxon>
        <taxon>Bacteroidota</taxon>
        <taxon>Chitinophagia</taxon>
        <taxon>Chitinophagales</taxon>
        <taxon>Chitinophagaceae</taxon>
        <taxon>Chitinophaga</taxon>
    </lineage>
</organism>
<comment type="subcellular location">
    <subcellularLocation>
        <location evidence="1">Cell outer membrane</location>
    </subcellularLocation>
</comment>
<keyword evidence="4" id="KW-0472">Membrane</keyword>
<dbReference type="AlphaFoldDB" id="A0A2P8HQ80"/>
<evidence type="ECO:0000256" key="1">
    <source>
        <dbReference type="ARBA" id="ARBA00004442"/>
    </source>
</evidence>
<dbReference type="PROSITE" id="PS51257">
    <property type="entry name" value="PROKAR_LIPOPROTEIN"/>
    <property type="match status" value="1"/>
</dbReference>
<evidence type="ECO:0000259" key="7">
    <source>
        <dbReference type="Pfam" id="PF14322"/>
    </source>
</evidence>
<dbReference type="InterPro" id="IPR033985">
    <property type="entry name" value="SusD-like_N"/>
</dbReference>
<dbReference type="RefSeq" id="WP_106528768.1">
    <property type="nucleotide sequence ID" value="NZ_PYAW01000002.1"/>
</dbReference>
<keyword evidence="5" id="KW-0998">Cell outer membrane</keyword>
<evidence type="ECO:0000256" key="5">
    <source>
        <dbReference type="ARBA" id="ARBA00023237"/>
    </source>
</evidence>
<comment type="caution">
    <text evidence="8">The sequence shown here is derived from an EMBL/GenBank/DDBJ whole genome shotgun (WGS) entry which is preliminary data.</text>
</comment>
<dbReference type="Pfam" id="PF07980">
    <property type="entry name" value="SusD_RagB"/>
    <property type="match status" value="1"/>
</dbReference>
<dbReference type="SUPFAM" id="SSF48452">
    <property type="entry name" value="TPR-like"/>
    <property type="match status" value="1"/>
</dbReference>
<keyword evidence="9" id="KW-1185">Reference proteome</keyword>
<proteinExistence type="inferred from homology"/>
<dbReference type="CDD" id="cd08977">
    <property type="entry name" value="SusD"/>
    <property type="match status" value="1"/>
</dbReference>
<dbReference type="Proteomes" id="UP000240971">
    <property type="component" value="Unassembled WGS sequence"/>
</dbReference>
<evidence type="ECO:0000259" key="6">
    <source>
        <dbReference type="Pfam" id="PF07980"/>
    </source>
</evidence>